<keyword evidence="2 7" id="KW-0285">Flavoprotein</keyword>
<dbReference type="PROSITE" id="PS01136">
    <property type="entry name" value="UPF0034"/>
    <property type="match status" value="1"/>
</dbReference>
<comment type="function">
    <text evidence="7">Catalyzes the synthesis of 5,6-dihydrouridine (D), a modified base found in the D-loop of most tRNAs, via the reduction of the C5-C6 double bond in target uridines.</text>
</comment>
<evidence type="ECO:0000256" key="1">
    <source>
        <dbReference type="ARBA" id="ARBA00001917"/>
    </source>
</evidence>
<dbReference type="InterPro" id="IPR018517">
    <property type="entry name" value="tRNA_hU_synthase_CS"/>
</dbReference>
<dbReference type="Pfam" id="PF01207">
    <property type="entry name" value="Dus"/>
    <property type="match status" value="1"/>
</dbReference>
<keyword evidence="3 7" id="KW-0288">FMN</keyword>
<name>A0ABY8C3Y1_9FIRM</name>
<comment type="similarity">
    <text evidence="7">Belongs to the dus family.</text>
</comment>
<sequence length="331" mass="36799">MHLSAEEFKKQRLFLAPMAGYSNLPFRRLCHRGGVDFNTTELVSARGIVYNGLEPSLRYLLIDEDTEGPAAIQLFGYDADDFYIAVQKILDNTTLSRCSAIDINMGCPVKKVCQTGAGSALMQKPEQAVKIVRKLQPLCAGAGKYLTCKFRKGYLQEENTAAEFALALAEAGVDRICIHARTAKQMYAGKADWAVFATVKNKLLTHGFGALPLIANGDIKSAADCRTIQDMAEVSGFMIGRAACGNPYIFAEIKNPEFKVTAERKIDDLQTCYLEMTEMLGEITAGKEFRSMIMPWIKGYAHSTAYRQLCGKLTYKSEWLNFFPTLLELFI</sequence>
<evidence type="ECO:0000256" key="5">
    <source>
        <dbReference type="ARBA" id="ARBA00022857"/>
    </source>
</evidence>
<organism evidence="9 10">
    <name type="scientific">Amygdalobacter indicium</name>
    <dbReference type="NCBI Taxonomy" id="3029272"/>
    <lineage>
        <taxon>Bacteria</taxon>
        <taxon>Bacillati</taxon>
        <taxon>Bacillota</taxon>
        <taxon>Clostridia</taxon>
        <taxon>Eubacteriales</taxon>
        <taxon>Oscillospiraceae</taxon>
        <taxon>Amygdalobacter</taxon>
    </lineage>
</organism>
<evidence type="ECO:0000256" key="6">
    <source>
        <dbReference type="ARBA" id="ARBA00023002"/>
    </source>
</evidence>
<keyword evidence="6 7" id="KW-0560">Oxidoreductase</keyword>
<evidence type="ECO:0000259" key="8">
    <source>
        <dbReference type="Pfam" id="PF01207"/>
    </source>
</evidence>
<comment type="cofactor">
    <cofactor evidence="1 7">
        <name>FMN</name>
        <dbReference type="ChEBI" id="CHEBI:58210"/>
    </cofactor>
</comment>
<proteinExistence type="inferred from homology"/>
<dbReference type="EMBL" id="CP118868">
    <property type="protein sequence ID" value="WEG35383.1"/>
    <property type="molecule type" value="Genomic_DNA"/>
</dbReference>
<keyword evidence="4 7" id="KW-0819">tRNA processing</keyword>
<dbReference type="InterPro" id="IPR001269">
    <property type="entry name" value="DUS_fam"/>
</dbReference>
<evidence type="ECO:0000256" key="4">
    <source>
        <dbReference type="ARBA" id="ARBA00022694"/>
    </source>
</evidence>
<gene>
    <name evidence="9" type="ORF">PYS61_05490</name>
</gene>
<evidence type="ECO:0000256" key="7">
    <source>
        <dbReference type="PIRNR" id="PIRNR006621"/>
    </source>
</evidence>
<dbReference type="Gene3D" id="3.20.20.70">
    <property type="entry name" value="Aldolase class I"/>
    <property type="match status" value="1"/>
</dbReference>
<dbReference type="SUPFAM" id="SSF51395">
    <property type="entry name" value="FMN-linked oxidoreductases"/>
    <property type="match status" value="1"/>
</dbReference>
<keyword evidence="5" id="KW-0521">NADP</keyword>
<keyword evidence="10" id="KW-1185">Reference proteome</keyword>
<evidence type="ECO:0000256" key="2">
    <source>
        <dbReference type="ARBA" id="ARBA00022630"/>
    </source>
</evidence>
<feature type="domain" description="DUS-like FMN-binding" evidence="8">
    <location>
        <begin position="15"/>
        <end position="321"/>
    </location>
</feature>
<dbReference type="PIRSF" id="PIRSF006621">
    <property type="entry name" value="Dus"/>
    <property type="match status" value="1"/>
</dbReference>
<dbReference type="PANTHER" id="PTHR45846:SF1">
    <property type="entry name" value="TRNA-DIHYDROURIDINE(47) SYNTHASE [NAD(P)(+)]-LIKE"/>
    <property type="match status" value="1"/>
</dbReference>
<dbReference type="InterPro" id="IPR013785">
    <property type="entry name" value="Aldolase_TIM"/>
</dbReference>
<evidence type="ECO:0000313" key="10">
    <source>
        <dbReference type="Proteomes" id="UP001220478"/>
    </source>
</evidence>
<reference evidence="9 10" key="1">
    <citation type="submission" date="2023-02" db="EMBL/GenBank/DDBJ databases">
        <title>Novel Oscillospiraceae bacterial genomes.</title>
        <authorList>
            <person name="Srinivasan S."/>
            <person name="Austin M.N."/>
            <person name="Fiedler T.L."/>
            <person name="Strenk S.M."/>
            <person name="Agnew K.J."/>
            <person name="Nagana Gowda G.A."/>
            <person name="Raftery D."/>
            <person name="Beamer M.A."/>
            <person name="Achilles S.L."/>
            <person name="Wiesenfeld H.C."/>
            <person name="Fredricks D.N."/>
            <person name="Hillier S.L."/>
        </authorList>
    </citation>
    <scope>NUCLEOTIDE SEQUENCE [LARGE SCALE GENOMIC DNA]</scope>
    <source>
        <strain evidence="9 10">CHIC02 1186E3-8</strain>
    </source>
</reference>
<dbReference type="PANTHER" id="PTHR45846">
    <property type="entry name" value="TRNA-DIHYDROURIDINE(47) SYNTHASE [NAD(P)(+)]-LIKE"/>
    <property type="match status" value="1"/>
</dbReference>
<accession>A0ABY8C3Y1</accession>
<dbReference type="RefSeq" id="WP_315571474.1">
    <property type="nucleotide sequence ID" value="NZ_CP118868.1"/>
</dbReference>
<dbReference type="CDD" id="cd02801">
    <property type="entry name" value="DUS_like_FMN"/>
    <property type="match status" value="1"/>
</dbReference>
<evidence type="ECO:0000313" key="9">
    <source>
        <dbReference type="EMBL" id="WEG35383.1"/>
    </source>
</evidence>
<dbReference type="EC" id="1.3.1.-" evidence="7"/>
<dbReference type="InterPro" id="IPR035587">
    <property type="entry name" value="DUS-like_FMN-bd"/>
</dbReference>
<dbReference type="Proteomes" id="UP001220478">
    <property type="component" value="Chromosome"/>
</dbReference>
<protein>
    <recommendedName>
        <fullName evidence="7">tRNA-dihydrouridine synthase</fullName>
        <ecNumber evidence="7">1.3.1.-</ecNumber>
    </recommendedName>
</protein>
<evidence type="ECO:0000256" key="3">
    <source>
        <dbReference type="ARBA" id="ARBA00022643"/>
    </source>
</evidence>